<evidence type="ECO:0000313" key="4">
    <source>
        <dbReference type="Proteomes" id="UP001166286"/>
    </source>
</evidence>
<dbReference type="InterPro" id="IPR011990">
    <property type="entry name" value="TPR-like_helical_dom_sf"/>
</dbReference>
<organism evidence="3 4">
    <name type="scientific">Cladonia borealis</name>
    <dbReference type="NCBI Taxonomy" id="184061"/>
    <lineage>
        <taxon>Eukaryota</taxon>
        <taxon>Fungi</taxon>
        <taxon>Dikarya</taxon>
        <taxon>Ascomycota</taxon>
        <taxon>Pezizomycotina</taxon>
        <taxon>Lecanoromycetes</taxon>
        <taxon>OSLEUM clade</taxon>
        <taxon>Lecanoromycetidae</taxon>
        <taxon>Lecanorales</taxon>
        <taxon>Lecanorineae</taxon>
        <taxon>Cladoniaceae</taxon>
        <taxon>Cladonia</taxon>
    </lineage>
</organism>
<dbReference type="EMBL" id="JAFEKC020000018">
    <property type="protein sequence ID" value="KAK0509662.1"/>
    <property type="molecule type" value="Genomic_DNA"/>
</dbReference>
<proteinExistence type="predicted"/>
<evidence type="ECO:0000256" key="2">
    <source>
        <dbReference type="SAM" id="MobiDB-lite"/>
    </source>
</evidence>
<reference evidence="3" key="1">
    <citation type="submission" date="2023-03" db="EMBL/GenBank/DDBJ databases">
        <title>Complete genome of Cladonia borealis.</title>
        <authorList>
            <person name="Park H."/>
        </authorList>
    </citation>
    <scope>NUCLEOTIDE SEQUENCE</scope>
    <source>
        <strain evidence="3">ANT050790</strain>
    </source>
</reference>
<dbReference type="Gene3D" id="1.25.40.10">
    <property type="entry name" value="Tetratricopeptide repeat domain"/>
    <property type="match status" value="1"/>
</dbReference>
<evidence type="ECO:0000256" key="1">
    <source>
        <dbReference type="PROSITE-ProRule" id="PRU00339"/>
    </source>
</evidence>
<comment type="caution">
    <text evidence="3">The sequence shown here is derived from an EMBL/GenBank/DDBJ whole genome shotgun (WGS) entry which is preliminary data.</text>
</comment>
<dbReference type="InterPro" id="IPR019734">
    <property type="entry name" value="TPR_rpt"/>
</dbReference>
<sequence length="443" mass="49349">MGKLLRSTSSQGSQTATTPTTKTGRARAKDAGANRERGAGKGSHTEGDILRATLGPLKSKSKKKKRKPRPESEMAPEELLQQAEELLSTGRPDEALQTAARALAGIQPHGSAPTLASLKPFSLIGLIYFYLGNADLSRDYFLKAVELDPDGSIPEPAGGGPEKFLWLAQLSEEGGYDSIRWFERGATVLRNANIPLGDVKADMENRTRLASVLCSLSEIYMTDLSWEEDAETKCESYVTEALLIAPDWHEPLQTLASIRISQNRIEEARKALMDSMDLWKDLLQEDGGTLDFPGVPDFSAVPDFPARISLARLLMEVEAEEEALVVVKRLVQEDDQSVEACYLGGWCLYLMGQKRKKVAEDAVMHDETQDREEEEEYYLSSLKESRDWLKACLRLARRTNYEDFKLREHALELVQELDKTLGASTVETSGDDGDDKDEEMREN</sequence>
<gene>
    <name evidence="3" type="ORF">JMJ35_008056</name>
</gene>
<feature type="compositionally biased region" description="Basic residues" evidence="2">
    <location>
        <begin position="59"/>
        <end position="68"/>
    </location>
</feature>
<dbReference type="SUPFAM" id="SSF48452">
    <property type="entry name" value="TPR-like"/>
    <property type="match status" value="1"/>
</dbReference>
<dbReference type="Pfam" id="PF13181">
    <property type="entry name" value="TPR_8"/>
    <property type="match status" value="1"/>
</dbReference>
<keyword evidence="1" id="KW-0802">TPR repeat</keyword>
<feature type="region of interest" description="Disordered" evidence="2">
    <location>
        <begin position="1"/>
        <end position="78"/>
    </location>
</feature>
<dbReference type="CDD" id="cd24142">
    <property type="entry name" value="ACL4-like"/>
    <property type="match status" value="1"/>
</dbReference>
<feature type="repeat" description="TPR" evidence="1">
    <location>
        <begin position="118"/>
        <end position="151"/>
    </location>
</feature>
<dbReference type="AlphaFoldDB" id="A0AA39QUU1"/>
<feature type="compositionally biased region" description="Basic and acidic residues" evidence="2">
    <location>
        <begin position="27"/>
        <end position="49"/>
    </location>
</feature>
<dbReference type="PROSITE" id="PS50005">
    <property type="entry name" value="TPR"/>
    <property type="match status" value="1"/>
</dbReference>
<dbReference type="Proteomes" id="UP001166286">
    <property type="component" value="Unassembled WGS sequence"/>
</dbReference>
<feature type="region of interest" description="Disordered" evidence="2">
    <location>
        <begin position="422"/>
        <end position="443"/>
    </location>
</feature>
<evidence type="ECO:0000313" key="3">
    <source>
        <dbReference type="EMBL" id="KAK0509662.1"/>
    </source>
</evidence>
<accession>A0AA39QUU1</accession>
<feature type="compositionally biased region" description="Low complexity" evidence="2">
    <location>
        <begin position="1"/>
        <end position="23"/>
    </location>
</feature>
<protein>
    <submittedName>
        <fullName evidence="3">Uncharacterized protein</fullName>
    </submittedName>
</protein>
<keyword evidence="4" id="KW-1185">Reference proteome</keyword>
<name>A0AA39QUU1_9LECA</name>